<feature type="region of interest" description="Disordered" evidence="1">
    <location>
        <begin position="52"/>
        <end position="73"/>
    </location>
</feature>
<organism evidence="2 3">
    <name type="scientific">Paraburkholderia sartisoli</name>
    <dbReference type="NCBI Taxonomy" id="83784"/>
    <lineage>
        <taxon>Bacteria</taxon>
        <taxon>Pseudomonadati</taxon>
        <taxon>Pseudomonadota</taxon>
        <taxon>Betaproteobacteria</taxon>
        <taxon>Burkholderiales</taxon>
        <taxon>Burkholderiaceae</taxon>
        <taxon>Paraburkholderia</taxon>
    </lineage>
</organism>
<name>A0A1H4HUM2_9BURK</name>
<dbReference type="EMBL" id="FNRQ01000015">
    <property type="protein sequence ID" value="SEB24782.1"/>
    <property type="molecule type" value="Genomic_DNA"/>
</dbReference>
<gene>
    <name evidence="2" type="ORF">SAMN05192564_11531</name>
</gene>
<dbReference type="STRING" id="83784.SAMN05192564_11531"/>
<accession>A0A1H4HUM2</accession>
<sequence>MSGVIAGIGVGISAAAAIASHVQANQQAADTRGHAGDAANAAKAAGTAQKATAADTSALNPGGTPAAAGVNSGPASTLLTGSGGVANAALNLGGGAGLGGNTLLGS</sequence>
<keyword evidence="3" id="KW-1185">Reference proteome</keyword>
<evidence type="ECO:0000313" key="2">
    <source>
        <dbReference type="EMBL" id="SEB24782.1"/>
    </source>
</evidence>
<dbReference type="Proteomes" id="UP000198638">
    <property type="component" value="Unassembled WGS sequence"/>
</dbReference>
<reference evidence="3" key="1">
    <citation type="submission" date="2016-10" db="EMBL/GenBank/DDBJ databases">
        <authorList>
            <person name="Varghese N."/>
            <person name="Submissions S."/>
        </authorList>
    </citation>
    <scope>NUCLEOTIDE SEQUENCE [LARGE SCALE GENOMIC DNA]</scope>
    <source>
        <strain evidence="3">LMG 24000</strain>
    </source>
</reference>
<proteinExistence type="predicted"/>
<dbReference type="RefSeq" id="WP_090538191.1">
    <property type="nucleotide sequence ID" value="NZ_FNRQ01000015.1"/>
</dbReference>
<feature type="region of interest" description="Disordered" evidence="1">
    <location>
        <begin position="23"/>
        <end position="42"/>
    </location>
</feature>
<evidence type="ECO:0000313" key="3">
    <source>
        <dbReference type="Proteomes" id="UP000198638"/>
    </source>
</evidence>
<dbReference type="AlphaFoldDB" id="A0A1H4HUM2"/>
<protein>
    <submittedName>
        <fullName evidence="2">Uncharacterized protein</fullName>
    </submittedName>
</protein>
<evidence type="ECO:0000256" key="1">
    <source>
        <dbReference type="SAM" id="MobiDB-lite"/>
    </source>
</evidence>